<dbReference type="Pfam" id="PF13907">
    <property type="entry name" value="CHD1-like_C"/>
    <property type="match status" value="1"/>
</dbReference>
<feature type="compositionally biased region" description="Basic residues" evidence="3">
    <location>
        <begin position="94"/>
        <end position="108"/>
    </location>
</feature>
<dbReference type="AlphaFoldDB" id="A0A3S3PQI3"/>
<evidence type="ECO:0000256" key="1">
    <source>
        <dbReference type="ARBA" id="ARBA00004123"/>
    </source>
</evidence>
<feature type="region of interest" description="Disordered" evidence="3">
    <location>
        <begin position="84"/>
        <end position="313"/>
    </location>
</feature>
<dbReference type="Proteomes" id="UP000285301">
    <property type="component" value="Unassembled WGS sequence"/>
</dbReference>
<evidence type="ECO:0000259" key="4">
    <source>
        <dbReference type="SMART" id="SM01176"/>
    </source>
</evidence>
<protein>
    <recommendedName>
        <fullName evidence="4">Chromodomain-helicase-DNA-binding protein 1-like C-terminal domain-containing protein</fullName>
    </recommendedName>
</protein>
<keyword evidence="6" id="KW-1185">Reference proteome</keyword>
<feature type="compositionally biased region" description="Basic and acidic residues" evidence="3">
    <location>
        <begin position="84"/>
        <end position="93"/>
    </location>
</feature>
<dbReference type="PANTHER" id="PTHR21765">
    <property type="entry name" value="SIMILAR TO CHROMODOMAIN-HELICASE-DNA-BINDING PROTEIN 1 (CHD-1)"/>
    <property type="match status" value="1"/>
</dbReference>
<comment type="subcellular location">
    <subcellularLocation>
        <location evidence="1">Nucleus</location>
    </subcellularLocation>
</comment>
<evidence type="ECO:0000313" key="5">
    <source>
        <dbReference type="EMBL" id="RWS17213.1"/>
    </source>
</evidence>
<dbReference type="OrthoDB" id="7700882at2759"/>
<evidence type="ECO:0000256" key="3">
    <source>
        <dbReference type="SAM" id="MobiDB-lite"/>
    </source>
</evidence>
<dbReference type="InterPro" id="IPR025260">
    <property type="entry name" value="CHD1-like_C"/>
</dbReference>
<feature type="compositionally biased region" description="Basic and acidic residues" evidence="3">
    <location>
        <begin position="186"/>
        <end position="203"/>
    </location>
</feature>
<sequence>MRPVKKWLKQLGNPDASLSDSEQLKLMKECLLKIGQRIKECLDEYKDDIDKSKEWRNHLWTFVSKFTEFSPKKLYKLYKHALKRQEEGTESDSHRHHRRRRRSPHKHEKYSSDEPPPNPMKTHNSTFKRPSSGNDALNKRPRDDYGRVPPIPQGPFDTLPHPSNYMYPQPPPIPPPGRIPPPPWNRNEREAHFEMNERGDRYRPYPRPGDNSPEKKFRDDRQRFRNNRPPNCFPPSQPKMPPTQYVQWPNYSGNQMGPSPSSNVPISSHQMPHMNYHHYNNSRDPRDNRFDWGTNRPDNFYRNTFNTEDKTSR</sequence>
<accession>A0A3S3PQI3</accession>
<name>A0A3S3PQI3_9ACAR</name>
<evidence type="ECO:0000313" key="6">
    <source>
        <dbReference type="Proteomes" id="UP000285301"/>
    </source>
</evidence>
<gene>
    <name evidence="5" type="ORF">B4U79_13059</name>
</gene>
<feature type="compositionally biased region" description="Polar residues" evidence="3">
    <location>
        <begin position="244"/>
        <end position="270"/>
    </location>
</feature>
<reference evidence="5 6" key="1">
    <citation type="journal article" date="2018" name="Gigascience">
        <title>Genomes of trombidid mites reveal novel predicted allergens and laterally-transferred genes associated with secondary metabolism.</title>
        <authorList>
            <person name="Dong X."/>
            <person name="Chaisiri K."/>
            <person name="Xia D."/>
            <person name="Armstrong S.D."/>
            <person name="Fang Y."/>
            <person name="Donnelly M.J."/>
            <person name="Kadowaki T."/>
            <person name="McGarry J.W."/>
            <person name="Darby A.C."/>
            <person name="Makepeace B.L."/>
        </authorList>
    </citation>
    <scope>NUCLEOTIDE SEQUENCE [LARGE SCALE GENOMIC DNA]</scope>
    <source>
        <strain evidence="5">UoL-WK</strain>
    </source>
</reference>
<feature type="domain" description="Chromodomain-helicase-DNA-binding protein 1-like C-terminal" evidence="4">
    <location>
        <begin position="1"/>
        <end position="81"/>
    </location>
</feature>
<feature type="compositionally biased region" description="Basic and acidic residues" evidence="3">
    <location>
        <begin position="212"/>
        <end position="223"/>
    </location>
</feature>
<dbReference type="GO" id="GO:0005634">
    <property type="term" value="C:nucleus"/>
    <property type="evidence" value="ECO:0007669"/>
    <property type="project" value="UniProtKB-SubCell"/>
</dbReference>
<keyword evidence="2" id="KW-0539">Nucleus</keyword>
<organism evidence="5 6">
    <name type="scientific">Dinothrombium tinctorium</name>
    <dbReference type="NCBI Taxonomy" id="1965070"/>
    <lineage>
        <taxon>Eukaryota</taxon>
        <taxon>Metazoa</taxon>
        <taxon>Ecdysozoa</taxon>
        <taxon>Arthropoda</taxon>
        <taxon>Chelicerata</taxon>
        <taxon>Arachnida</taxon>
        <taxon>Acari</taxon>
        <taxon>Acariformes</taxon>
        <taxon>Trombidiformes</taxon>
        <taxon>Prostigmata</taxon>
        <taxon>Anystina</taxon>
        <taxon>Parasitengona</taxon>
        <taxon>Trombidioidea</taxon>
        <taxon>Trombidiidae</taxon>
        <taxon>Dinothrombium</taxon>
    </lineage>
</organism>
<feature type="compositionally biased region" description="Basic and acidic residues" evidence="3">
    <location>
        <begin position="281"/>
        <end position="290"/>
    </location>
</feature>
<feature type="compositionally biased region" description="Pro residues" evidence="3">
    <location>
        <begin position="168"/>
        <end position="184"/>
    </location>
</feature>
<comment type="caution">
    <text evidence="5">The sequence shown here is derived from an EMBL/GenBank/DDBJ whole genome shotgun (WGS) entry which is preliminary data.</text>
</comment>
<proteinExistence type="predicted"/>
<dbReference type="SMART" id="SM01176">
    <property type="entry name" value="DUF4208"/>
    <property type="match status" value="1"/>
</dbReference>
<dbReference type="EMBL" id="NCKU01000107">
    <property type="protein sequence ID" value="RWS17213.1"/>
    <property type="molecule type" value="Genomic_DNA"/>
</dbReference>
<dbReference type="PANTHER" id="PTHR21765:SF1">
    <property type="entry name" value="CHD1 HELICAL C-TERMINAL DOMAIN CONTAINING PROTEIN 1"/>
    <property type="match status" value="1"/>
</dbReference>
<feature type="compositionally biased region" description="Pro residues" evidence="3">
    <location>
        <begin position="231"/>
        <end position="241"/>
    </location>
</feature>
<evidence type="ECO:0000256" key="2">
    <source>
        <dbReference type="ARBA" id="ARBA00023242"/>
    </source>
</evidence>
<feature type="compositionally biased region" description="Basic and acidic residues" evidence="3">
    <location>
        <begin position="137"/>
        <end position="146"/>
    </location>
</feature>
<dbReference type="InterPro" id="IPR039880">
    <property type="entry name" value="CHCT1-like"/>
</dbReference>
<dbReference type="STRING" id="1965070.A0A3S3PQI3"/>
<feature type="compositionally biased region" description="Polar residues" evidence="3">
    <location>
        <begin position="121"/>
        <end position="135"/>
    </location>
</feature>